<accession>A0A2P2LLA3</accession>
<proteinExistence type="predicted"/>
<organism evidence="1">
    <name type="scientific">Rhizophora mucronata</name>
    <name type="common">Asiatic mangrove</name>
    <dbReference type="NCBI Taxonomy" id="61149"/>
    <lineage>
        <taxon>Eukaryota</taxon>
        <taxon>Viridiplantae</taxon>
        <taxon>Streptophyta</taxon>
        <taxon>Embryophyta</taxon>
        <taxon>Tracheophyta</taxon>
        <taxon>Spermatophyta</taxon>
        <taxon>Magnoliopsida</taxon>
        <taxon>eudicotyledons</taxon>
        <taxon>Gunneridae</taxon>
        <taxon>Pentapetalae</taxon>
        <taxon>rosids</taxon>
        <taxon>fabids</taxon>
        <taxon>Malpighiales</taxon>
        <taxon>Rhizophoraceae</taxon>
        <taxon>Rhizophora</taxon>
    </lineage>
</organism>
<evidence type="ECO:0000313" key="1">
    <source>
        <dbReference type="EMBL" id="MBX18754.1"/>
    </source>
</evidence>
<sequence>MSQLLKNRNMELQEEIQIASVLLFWKKL</sequence>
<name>A0A2P2LLA3_RHIMU</name>
<protein>
    <submittedName>
        <fullName evidence="1">Uncharacterized protein MANES_09G064900</fullName>
    </submittedName>
</protein>
<reference evidence="1" key="1">
    <citation type="submission" date="2018-02" db="EMBL/GenBank/DDBJ databases">
        <title>Rhizophora mucronata_Transcriptome.</title>
        <authorList>
            <person name="Meera S.P."/>
            <person name="Sreeshan A."/>
            <person name="Augustine A."/>
        </authorList>
    </citation>
    <scope>NUCLEOTIDE SEQUENCE</scope>
    <source>
        <tissue evidence="1">Leaf</tissue>
    </source>
</reference>
<dbReference type="AlphaFoldDB" id="A0A2P2LLA3"/>
<dbReference type="EMBL" id="GGEC01038270">
    <property type="protein sequence ID" value="MBX18754.1"/>
    <property type="molecule type" value="Transcribed_RNA"/>
</dbReference>